<evidence type="ECO:0000256" key="4">
    <source>
        <dbReference type="ARBA" id="ARBA00023002"/>
    </source>
</evidence>
<name>A0A139AUS6_GONPJ</name>
<proteinExistence type="predicted"/>
<feature type="domain" description="Prolyl 4-hydroxylase alpha subunit" evidence="7">
    <location>
        <begin position="126"/>
        <end position="335"/>
    </location>
</feature>
<dbReference type="Pfam" id="PF13640">
    <property type="entry name" value="2OG-FeII_Oxy_3"/>
    <property type="match status" value="1"/>
</dbReference>
<dbReference type="Gene3D" id="2.60.120.620">
    <property type="entry name" value="q2cbj1_9rhob like domain"/>
    <property type="match status" value="1"/>
</dbReference>
<dbReference type="SMART" id="SM00702">
    <property type="entry name" value="P4Hc"/>
    <property type="match status" value="1"/>
</dbReference>
<comment type="cofactor">
    <cofactor evidence="1">
        <name>L-ascorbate</name>
        <dbReference type="ChEBI" id="CHEBI:38290"/>
    </cofactor>
</comment>
<keyword evidence="3" id="KW-0223">Dioxygenase</keyword>
<dbReference type="InterPro" id="IPR006620">
    <property type="entry name" value="Pro_4_hyd_alph"/>
</dbReference>
<dbReference type="EMBL" id="KQ965736">
    <property type="protein sequence ID" value="KXS20245.1"/>
    <property type="molecule type" value="Genomic_DNA"/>
</dbReference>
<keyword evidence="2" id="KW-0479">Metal-binding</keyword>
<keyword evidence="6" id="KW-0472">Membrane</keyword>
<dbReference type="InterPro" id="IPR044862">
    <property type="entry name" value="Pro_4_hyd_alph_FE2OG_OXY"/>
</dbReference>
<dbReference type="GO" id="GO:0031418">
    <property type="term" value="F:L-ascorbic acid binding"/>
    <property type="evidence" value="ECO:0007669"/>
    <property type="project" value="InterPro"/>
</dbReference>
<gene>
    <name evidence="8" type="ORF">M427DRAFT_52489</name>
</gene>
<keyword evidence="5" id="KW-0408">Iron</keyword>
<dbReference type="Proteomes" id="UP000070544">
    <property type="component" value="Unassembled WGS sequence"/>
</dbReference>
<keyword evidence="9" id="KW-1185">Reference proteome</keyword>
<dbReference type="GO" id="GO:0005783">
    <property type="term" value="C:endoplasmic reticulum"/>
    <property type="evidence" value="ECO:0007669"/>
    <property type="project" value="TreeGrafter"/>
</dbReference>
<organism evidence="8 9">
    <name type="scientific">Gonapodya prolifera (strain JEL478)</name>
    <name type="common">Monoblepharis prolifera</name>
    <dbReference type="NCBI Taxonomy" id="1344416"/>
    <lineage>
        <taxon>Eukaryota</taxon>
        <taxon>Fungi</taxon>
        <taxon>Fungi incertae sedis</taxon>
        <taxon>Chytridiomycota</taxon>
        <taxon>Chytridiomycota incertae sedis</taxon>
        <taxon>Monoblepharidomycetes</taxon>
        <taxon>Monoblepharidales</taxon>
        <taxon>Gonapodyaceae</taxon>
        <taxon>Gonapodya</taxon>
    </lineage>
</organism>
<keyword evidence="4" id="KW-0560">Oxidoreductase</keyword>
<evidence type="ECO:0000256" key="6">
    <source>
        <dbReference type="SAM" id="Phobius"/>
    </source>
</evidence>
<dbReference type="InterPro" id="IPR045054">
    <property type="entry name" value="P4HA-like"/>
</dbReference>
<dbReference type="PANTHER" id="PTHR10869:SF246">
    <property type="entry name" value="TRANSMEMBRANE PROLYL 4-HYDROXYLASE"/>
    <property type="match status" value="1"/>
</dbReference>
<sequence>MSDGVKVTRTGKEAKPAHLGQQEAVPLVLVALVALSLLLHLPAYWPGLLGTGQAHGGHAVHTSKPLVQHSQSIPGNLRGNANIKLAGQPVAAYKSDDGLLGKPWKDFSEYECDTTYSGVHIISRDPLLMVIDNFLRTGEPEHLVQTATPLYSRSTVVSTTDDEENKEFRVVSDYRTSSTAYLPRNGDPVIRCVEARAAAFSGYPVRNTESLQSVHYGVGQQYKVHHDWFPPEDPISAPHLLRGGQRVSTFFVYLNDVPKGGRTWFPSVNVSALAPGAGGLGWGVDDEGGVAVWPRKGRAAFWINVDKEGNGDSRTLHAGMPPLDGEKFGLNIWQRFGEFD</sequence>
<keyword evidence="6" id="KW-0812">Transmembrane</keyword>
<reference evidence="8 9" key="1">
    <citation type="journal article" date="2015" name="Genome Biol. Evol.">
        <title>Phylogenomic analyses indicate that early fungi evolved digesting cell walls of algal ancestors of land plants.</title>
        <authorList>
            <person name="Chang Y."/>
            <person name="Wang S."/>
            <person name="Sekimoto S."/>
            <person name="Aerts A.L."/>
            <person name="Choi C."/>
            <person name="Clum A."/>
            <person name="LaButti K.M."/>
            <person name="Lindquist E.A."/>
            <person name="Yee Ngan C."/>
            <person name="Ohm R.A."/>
            <person name="Salamov A.A."/>
            <person name="Grigoriev I.V."/>
            <person name="Spatafora J.W."/>
            <person name="Berbee M.L."/>
        </authorList>
    </citation>
    <scope>NUCLEOTIDE SEQUENCE [LARGE SCALE GENOMIC DNA]</scope>
    <source>
        <strain evidence="8 9">JEL478</strain>
    </source>
</reference>
<dbReference type="GO" id="GO:0004656">
    <property type="term" value="F:procollagen-proline 4-dioxygenase activity"/>
    <property type="evidence" value="ECO:0007669"/>
    <property type="project" value="TreeGrafter"/>
</dbReference>
<keyword evidence="6" id="KW-1133">Transmembrane helix</keyword>
<evidence type="ECO:0000313" key="9">
    <source>
        <dbReference type="Proteomes" id="UP000070544"/>
    </source>
</evidence>
<protein>
    <recommendedName>
        <fullName evidence="7">Prolyl 4-hydroxylase alpha subunit domain-containing protein</fullName>
    </recommendedName>
</protein>
<feature type="transmembrane region" description="Helical" evidence="6">
    <location>
        <begin position="24"/>
        <end position="45"/>
    </location>
</feature>
<dbReference type="OMA" id="AVFFSYE"/>
<dbReference type="PANTHER" id="PTHR10869">
    <property type="entry name" value="PROLYL 4-HYDROXYLASE ALPHA SUBUNIT"/>
    <property type="match status" value="1"/>
</dbReference>
<dbReference type="GO" id="GO:0005506">
    <property type="term" value="F:iron ion binding"/>
    <property type="evidence" value="ECO:0007669"/>
    <property type="project" value="InterPro"/>
</dbReference>
<evidence type="ECO:0000256" key="1">
    <source>
        <dbReference type="ARBA" id="ARBA00001961"/>
    </source>
</evidence>
<evidence type="ECO:0000256" key="5">
    <source>
        <dbReference type="ARBA" id="ARBA00023004"/>
    </source>
</evidence>
<evidence type="ECO:0000256" key="2">
    <source>
        <dbReference type="ARBA" id="ARBA00022723"/>
    </source>
</evidence>
<evidence type="ECO:0000256" key="3">
    <source>
        <dbReference type="ARBA" id="ARBA00022964"/>
    </source>
</evidence>
<evidence type="ECO:0000259" key="7">
    <source>
        <dbReference type="SMART" id="SM00702"/>
    </source>
</evidence>
<dbReference type="OrthoDB" id="1877616at2759"/>
<dbReference type="STRING" id="1344416.A0A139AUS6"/>
<evidence type="ECO:0000313" key="8">
    <source>
        <dbReference type="EMBL" id="KXS20245.1"/>
    </source>
</evidence>
<accession>A0A139AUS6</accession>
<dbReference type="AlphaFoldDB" id="A0A139AUS6"/>